<organism evidence="2">
    <name type="scientific">uncultured Acetobacteraceae bacterium</name>
    <dbReference type="NCBI Taxonomy" id="169975"/>
    <lineage>
        <taxon>Bacteria</taxon>
        <taxon>Pseudomonadati</taxon>
        <taxon>Pseudomonadota</taxon>
        <taxon>Alphaproteobacteria</taxon>
        <taxon>Acetobacterales</taxon>
        <taxon>Acetobacteraceae</taxon>
        <taxon>environmental samples</taxon>
    </lineage>
</organism>
<feature type="non-terminal residue" evidence="2">
    <location>
        <position position="85"/>
    </location>
</feature>
<dbReference type="EMBL" id="CADCTL010000022">
    <property type="protein sequence ID" value="CAA9214509.1"/>
    <property type="molecule type" value="Genomic_DNA"/>
</dbReference>
<proteinExistence type="predicted"/>
<dbReference type="AlphaFoldDB" id="A0A6J4H6M6"/>
<reference evidence="2" key="1">
    <citation type="submission" date="2020-02" db="EMBL/GenBank/DDBJ databases">
        <authorList>
            <person name="Meier V. D."/>
        </authorList>
    </citation>
    <scope>NUCLEOTIDE SEQUENCE</scope>
    <source>
        <strain evidence="2">AVDCRST_MAG04</strain>
    </source>
</reference>
<protein>
    <recommendedName>
        <fullName evidence="1">N-acetyltransferase domain-containing protein</fullName>
    </recommendedName>
</protein>
<evidence type="ECO:0000259" key="1">
    <source>
        <dbReference type="Pfam" id="PF13302"/>
    </source>
</evidence>
<dbReference type="InterPro" id="IPR016181">
    <property type="entry name" value="Acyl_CoA_acyltransferase"/>
</dbReference>
<dbReference type="Pfam" id="PF13302">
    <property type="entry name" value="Acetyltransf_3"/>
    <property type="match status" value="1"/>
</dbReference>
<accession>A0A6J4H6M6</accession>
<name>A0A6J4H6M6_9PROT</name>
<feature type="domain" description="N-acetyltransferase" evidence="1">
    <location>
        <begin position="7"/>
        <end position="83"/>
    </location>
</feature>
<dbReference type="Gene3D" id="3.40.630.30">
    <property type="match status" value="1"/>
</dbReference>
<gene>
    <name evidence="2" type="ORF">AVDCRST_MAG04-302</name>
</gene>
<dbReference type="SUPFAM" id="SSF55729">
    <property type="entry name" value="Acyl-CoA N-acyltransferases (Nat)"/>
    <property type="match status" value="1"/>
</dbReference>
<dbReference type="InterPro" id="IPR000182">
    <property type="entry name" value="GNAT_dom"/>
</dbReference>
<sequence>MILSTARLVLRPFAASDVEAYAAIRAKPEVVAMLPGGPEAATRAAADAARLLSAWVGARPGAVPWAVQAKEDGRLIGHLGLRPLP</sequence>
<dbReference type="GO" id="GO:0016747">
    <property type="term" value="F:acyltransferase activity, transferring groups other than amino-acyl groups"/>
    <property type="evidence" value="ECO:0007669"/>
    <property type="project" value="InterPro"/>
</dbReference>
<evidence type="ECO:0000313" key="2">
    <source>
        <dbReference type="EMBL" id="CAA9214509.1"/>
    </source>
</evidence>